<dbReference type="EMBL" id="CAFBMM010000037">
    <property type="protein sequence ID" value="CAB4907348.1"/>
    <property type="molecule type" value="Genomic_DNA"/>
</dbReference>
<name>A0A6J7MY26_9ZZZZ</name>
<dbReference type="EMBL" id="CAFBOF010000039">
    <property type="protein sequence ID" value="CAB4984798.1"/>
    <property type="molecule type" value="Genomic_DNA"/>
</dbReference>
<organism evidence="3">
    <name type="scientific">freshwater metagenome</name>
    <dbReference type="NCBI Taxonomy" id="449393"/>
    <lineage>
        <taxon>unclassified sequences</taxon>
        <taxon>metagenomes</taxon>
        <taxon>ecological metagenomes</taxon>
    </lineage>
</organism>
<sequence>MVTPDVLGEKMAGPAIRAWKIAEALSAEHEVVLLSTVACSRSSDRFSASFADKKAFVRAVDWAEIVIHQGEIMATQPSLSKSSVIKVADLYDPIHLEVIEQSRALDPDQQLLLWGATLQSVIIQIIRCDFFLCASPKQRDFYLGHLAARGRLNPATLGPDLSVDSLLAIVPFGIEENSPKKKRSVMRGVVPGITDDDYLLLWSGGIYNWFDPLTLLRAVARVVKEIPTTKLVFMGATHPNPNVPAMQMAQAARDLSLELGLTDKNVFFLEDWVPYEDRADYLLEADVAVSTHFAHIETEFSFRTRLLDCFWASLPVVASSGDSLSAAITEKGAGRIVAPEDERALAEALLELGRDREERGRCAARSGELAADYRWSIALAPLVEFCRNPYRAHDLSDKKVRNMVIATNGLKIRAGNGIFPLRARATNFFHLARRREFKTIKQRFAIHFSPYNSRESHRRRKADKVNRGL</sequence>
<accession>A0A6J7MY26</accession>
<dbReference type="EMBL" id="CAEZYK010000035">
    <property type="protein sequence ID" value="CAB4722828.1"/>
    <property type="molecule type" value="Genomic_DNA"/>
</dbReference>
<evidence type="ECO:0000313" key="4">
    <source>
        <dbReference type="EMBL" id="CAB5032313.1"/>
    </source>
</evidence>
<dbReference type="EMBL" id="CAFBPQ010000073">
    <property type="protein sequence ID" value="CAB5032313.1"/>
    <property type="molecule type" value="Genomic_DNA"/>
</dbReference>
<dbReference type="Pfam" id="PF13692">
    <property type="entry name" value="Glyco_trans_1_4"/>
    <property type="match status" value="1"/>
</dbReference>
<proteinExistence type="predicted"/>
<dbReference type="PANTHER" id="PTHR12526:SF635">
    <property type="entry name" value="GLYCOSYL TRANSFERASE GROUP 1"/>
    <property type="match status" value="1"/>
</dbReference>
<evidence type="ECO:0000313" key="1">
    <source>
        <dbReference type="EMBL" id="CAB4722828.1"/>
    </source>
</evidence>
<evidence type="ECO:0000313" key="3">
    <source>
        <dbReference type="EMBL" id="CAB4984798.1"/>
    </source>
</evidence>
<dbReference type="AlphaFoldDB" id="A0A6J7MY26"/>
<protein>
    <submittedName>
        <fullName evidence="3">Unannotated protein</fullName>
    </submittedName>
</protein>
<gene>
    <name evidence="1" type="ORF">UFOPK2683_00764</name>
    <name evidence="2" type="ORF">UFOPK3605_00859</name>
    <name evidence="3" type="ORF">UFOPK3897_01343</name>
    <name evidence="4" type="ORF">UFOPK4121_01517</name>
</gene>
<dbReference type="PANTHER" id="PTHR12526">
    <property type="entry name" value="GLYCOSYLTRANSFERASE"/>
    <property type="match status" value="1"/>
</dbReference>
<dbReference type="GO" id="GO:0016757">
    <property type="term" value="F:glycosyltransferase activity"/>
    <property type="evidence" value="ECO:0007669"/>
    <property type="project" value="TreeGrafter"/>
</dbReference>
<dbReference type="Gene3D" id="3.40.50.2000">
    <property type="entry name" value="Glycogen Phosphorylase B"/>
    <property type="match status" value="1"/>
</dbReference>
<dbReference type="SUPFAM" id="SSF53756">
    <property type="entry name" value="UDP-Glycosyltransferase/glycogen phosphorylase"/>
    <property type="match status" value="1"/>
</dbReference>
<reference evidence="3" key="1">
    <citation type="submission" date="2020-05" db="EMBL/GenBank/DDBJ databases">
        <authorList>
            <person name="Chiriac C."/>
            <person name="Salcher M."/>
            <person name="Ghai R."/>
            <person name="Kavagutti S V."/>
        </authorList>
    </citation>
    <scope>NUCLEOTIDE SEQUENCE</scope>
</reference>
<evidence type="ECO:0000313" key="2">
    <source>
        <dbReference type="EMBL" id="CAB4907348.1"/>
    </source>
</evidence>